<reference evidence="4 5" key="1">
    <citation type="journal article" date="2014" name="Nat. Genet.">
        <title>Whole-genome sequence of a flatfish provides insights into ZW sex chromosome evolution and adaptation to a benthic lifestyle.</title>
        <authorList>
            <person name="Chen S."/>
            <person name="Zhang G."/>
            <person name="Shao C."/>
            <person name="Huang Q."/>
            <person name="Liu G."/>
            <person name="Zhang P."/>
            <person name="Song W."/>
            <person name="An N."/>
            <person name="Chalopin D."/>
            <person name="Volff J.N."/>
            <person name="Hong Y."/>
            <person name="Li Q."/>
            <person name="Sha Z."/>
            <person name="Zhou H."/>
            <person name="Xie M."/>
            <person name="Yu Q."/>
            <person name="Liu Y."/>
            <person name="Xiang H."/>
            <person name="Wang N."/>
            <person name="Wu K."/>
            <person name="Yang C."/>
            <person name="Zhou Q."/>
            <person name="Liao X."/>
            <person name="Yang L."/>
            <person name="Hu Q."/>
            <person name="Zhang J."/>
            <person name="Meng L."/>
            <person name="Jin L."/>
            <person name="Tian Y."/>
            <person name="Lian J."/>
            <person name="Yang J."/>
            <person name="Miao G."/>
            <person name="Liu S."/>
            <person name="Liang Z."/>
            <person name="Yan F."/>
            <person name="Li Y."/>
            <person name="Sun B."/>
            <person name="Zhang H."/>
            <person name="Zhang J."/>
            <person name="Zhu Y."/>
            <person name="Du M."/>
            <person name="Zhao Y."/>
            <person name="Schartl M."/>
            <person name="Tang Q."/>
            <person name="Wang J."/>
        </authorList>
    </citation>
    <scope>NUCLEOTIDE SEQUENCE</scope>
</reference>
<dbReference type="GO" id="GO:0000460">
    <property type="term" value="P:maturation of 5.8S rRNA"/>
    <property type="evidence" value="ECO:0007669"/>
    <property type="project" value="TreeGrafter"/>
</dbReference>
<feature type="compositionally biased region" description="Acidic residues" evidence="3">
    <location>
        <begin position="18"/>
        <end position="61"/>
    </location>
</feature>
<name>A0A3P8VQN6_CYNSE</name>
<feature type="region of interest" description="Disordered" evidence="3">
    <location>
        <begin position="225"/>
        <end position="252"/>
    </location>
</feature>
<proteinExistence type="inferred from homology"/>
<dbReference type="PANTHER" id="PTHR13245">
    <property type="entry name" value="RRP15-LIKE PROTEIN"/>
    <property type="match status" value="1"/>
</dbReference>
<evidence type="ECO:0000256" key="3">
    <source>
        <dbReference type="SAM" id="MobiDB-lite"/>
    </source>
</evidence>
<dbReference type="Ensembl" id="ENSCSET00000016807.1">
    <property type="protein sequence ID" value="ENSCSEP00000016594.1"/>
    <property type="gene ID" value="ENSCSEG00000010675.1"/>
</dbReference>
<dbReference type="KEGG" id="csem:103388749"/>
<dbReference type="CTD" id="51018"/>
<dbReference type="Proteomes" id="UP000265120">
    <property type="component" value="Chromosome 13"/>
</dbReference>
<dbReference type="GeneTree" id="ENSGT00390000001960"/>
<evidence type="ECO:0000256" key="1">
    <source>
        <dbReference type="ARBA" id="ARBA00007462"/>
    </source>
</evidence>
<dbReference type="InterPro" id="IPR012459">
    <property type="entry name" value="Rrp15"/>
</dbReference>
<dbReference type="InParanoid" id="A0A3P8VQN6"/>
<evidence type="ECO:0000313" key="5">
    <source>
        <dbReference type="Proteomes" id="UP000265120"/>
    </source>
</evidence>
<reference evidence="4" key="3">
    <citation type="submission" date="2025-09" db="UniProtKB">
        <authorList>
            <consortium name="Ensembl"/>
        </authorList>
    </citation>
    <scope>IDENTIFICATION</scope>
</reference>
<dbReference type="OrthoDB" id="20949at2759"/>
<dbReference type="OMA" id="FVKQRFY"/>
<dbReference type="PANTHER" id="PTHR13245:SF14">
    <property type="entry name" value="RRP15-LIKE PROTEIN"/>
    <property type="match status" value="1"/>
</dbReference>
<feature type="region of interest" description="Disordered" evidence="3">
    <location>
        <begin position="1"/>
        <end position="67"/>
    </location>
</feature>
<dbReference type="STRING" id="244447.ENSCSEP00000016594"/>
<evidence type="ECO:0000313" key="4">
    <source>
        <dbReference type="Ensembl" id="ENSCSEP00000016594.1"/>
    </source>
</evidence>
<dbReference type="RefSeq" id="XP_008322102.1">
    <property type="nucleotide sequence ID" value="XM_008323880.3"/>
</dbReference>
<dbReference type="GO" id="GO:0000470">
    <property type="term" value="P:maturation of LSU-rRNA"/>
    <property type="evidence" value="ECO:0007669"/>
    <property type="project" value="TreeGrafter"/>
</dbReference>
<evidence type="ECO:0000256" key="2">
    <source>
        <dbReference type="ARBA" id="ARBA00017475"/>
    </source>
</evidence>
<dbReference type="AlphaFoldDB" id="A0A3P8VQN6"/>
<dbReference type="GeneID" id="103388749"/>
<comment type="similarity">
    <text evidence="1">Belongs to the RRP15 family.</text>
</comment>
<sequence>MAAVVKKHVQFQEHSEEIQYEDINEQSGSGEEENVEEGSENEESDGGVAEDEDGEDEEEGEGNANVGWAEAMAKILGKKTAENKSTILIKNKELDKVKERERQEQLERKQQIDKKRAWEMMSREKPDIVKDRETERALQRIATRGVVQLFNAVKKHQKTVDDKLKEVGGSERKKAKILSSVSKRDFIDVLRRTEGVSSKEEKTKAAAADEKPAWSVLRDDYMMGGTMKDWDKDSDGEADTQTGGGAEESDSD</sequence>
<protein>
    <recommendedName>
        <fullName evidence="2">RRP15-like protein</fullName>
    </recommendedName>
</protein>
<dbReference type="Pfam" id="PF07890">
    <property type="entry name" value="Rrp15p"/>
    <property type="match status" value="1"/>
</dbReference>
<organism evidence="4 5">
    <name type="scientific">Cynoglossus semilaevis</name>
    <name type="common">Tongue sole</name>
    <dbReference type="NCBI Taxonomy" id="244447"/>
    <lineage>
        <taxon>Eukaryota</taxon>
        <taxon>Metazoa</taxon>
        <taxon>Chordata</taxon>
        <taxon>Craniata</taxon>
        <taxon>Vertebrata</taxon>
        <taxon>Euteleostomi</taxon>
        <taxon>Actinopterygii</taxon>
        <taxon>Neopterygii</taxon>
        <taxon>Teleostei</taxon>
        <taxon>Neoteleostei</taxon>
        <taxon>Acanthomorphata</taxon>
        <taxon>Carangaria</taxon>
        <taxon>Pleuronectiformes</taxon>
        <taxon>Pleuronectoidei</taxon>
        <taxon>Cynoglossidae</taxon>
        <taxon>Cynoglossinae</taxon>
        <taxon>Cynoglossus</taxon>
    </lineage>
</organism>
<keyword evidence="5" id="KW-1185">Reference proteome</keyword>
<dbReference type="GO" id="GO:0030687">
    <property type="term" value="C:preribosome, large subunit precursor"/>
    <property type="evidence" value="ECO:0007669"/>
    <property type="project" value="TreeGrafter"/>
</dbReference>
<dbReference type="FunCoup" id="A0A3P8VQN6">
    <property type="interactions" value="398"/>
</dbReference>
<reference evidence="4" key="2">
    <citation type="submission" date="2025-08" db="UniProtKB">
        <authorList>
            <consortium name="Ensembl"/>
        </authorList>
    </citation>
    <scope>IDENTIFICATION</scope>
</reference>
<accession>A0A3P8VQN6</accession>